<comment type="subcellular location">
    <subcellularLocation>
        <location evidence="1">Nucleus</location>
    </subcellularLocation>
</comment>
<evidence type="ECO:0000256" key="3">
    <source>
        <dbReference type="ARBA" id="ARBA00022771"/>
    </source>
</evidence>
<protein>
    <submittedName>
        <fullName evidence="7">42932_t:CDS:1</fullName>
    </submittedName>
</protein>
<proteinExistence type="predicted"/>
<evidence type="ECO:0000256" key="1">
    <source>
        <dbReference type="ARBA" id="ARBA00004123"/>
    </source>
</evidence>
<feature type="non-terminal residue" evidence="7">
    <location>
        <position position="538"/>
    </location>
</feature>
<feature type="compositionally biased region" description="Low complexity" evidence="6">
    <location>
        <begin position="36"/>
        <end position="48"/>
    </location>
</feature>
<evidence type="ECO:0000313" key="7">
    <source>
        <dbReference type="EMBL" id="CAG8818550.1"/>
    </source>
</evidence>
<dbReference type="EMBL" id="CAJVQB010032608">
    <property type="protein sequence ID" value="CAG8818550.1"/>
    <property type="molecule type" value="Genomic_DNA"/>
</dbReference>
<gene>
    <name evidence="7" type="ORF">GMARGA_LOCUS27084</name>
</gene>
<sequence length="538" mass="61020">MDEDYDYDLSTYNSTSDSSFITNQQTDSIDQDDDNISISHSQSPAPSSNEITDSYIAKKAKLSNKDNFIKSFFTFYEQPGHKPEDKSTTKLKCSIKGCQTEYVWHGSTTNMINHLRDVHRITKMSLHDKTVDELKKSSQQTLEIMLLKPYPLAKQQKLTQDVLRLFISCTLPLYLVENKNFCTFLHSFDPRYKPPCVNTLKNEIANGTNHTTQVIKNMIHSQANTISLTFDLWTSRAHDSYLGVTCHWISDEFCMYDLTLSVIEMGAYKTADDIVNSIEPLLEEFSIEGSKILSITTDNGSNVKAAVTRLSASLSLSTPIANIFCAAHTLQLSVETGLVVVQNLITKCKALISLMSGEKKCKQLREAQIRVGILNTNVVDVITDVATRWNSTYMALDRLVELERPIKWLANDLENSNNNDNRRDGANIRDKLLSNEEFTTEILSGSNYATLGIMVPTVEELIYRFNNIDSEIDIINEVKEAILSNLTSRWSLPHDYGMFASLLDPRFKDLSFCSNTQKRRTIEELKNKFNELSGHENQ</sequence>
<evidence type="ECO:0000256" key="6">
    <source>
        <dbReference type="SAM" id="MobiDB-lite"/>
    </source>
</evidence>
<keyword evidence="8" id="KW-1185">Reference proteome</keyword>
<keyword evidence="3" id="KW-0863">Zinc-finger</keyword>
<evidence type="ECO:0000256" key="5">
    <source>
        <dbReference type="ARBA" id="ARBA00023242"/>
    </source>
</evidence>
<evidence type="ECO:0000256" key="4">
    <source>
        <dbReference type="ARBA" id="ARBA00022833"/>
    </source>
</evidence>
<dbReference type="InterPro" id="IPR052035">
    <property type="entry name" value="ZnF_BED_domain_contain"/>
</dbReference>
<keyword evidence="2" id="KW-0479">Metal-binding</keyword>
<feature type="region of interest" description="Disordered" evidence="6">
    <location>
        <begin position="1"/>
        <end position="51"/>
    </location>
</feature>
<dbReference type="PANTHER" id="PTHR46481:SF10">
    <property type="entry name" value="ZINC FINGER BED DOMAIN-CONTAINING PROTEIN 39"/>
    <property type="match status" value="1"/>
</dbReference>
<dbReference type="InterPro" id="IPR012337">
    <property type="entry name" value="RNaseH-like_sf"/>
</dbReference>
<feature type="compositionally biased region" description="Polar residues" evidence="6">
    <location>
        <begin position="10"/>
        <end position="20"/>
    </location>
</feature>
<comment type="caution">
    <text evidence="7">The sequence shown here is derived from an EMBL/GenBank/DDBJ whole genome shotgun (WGS) entry which is preliminary data.</text>
</comment>
<evidence type="ECO:0000256" key="2">
    <source>
        <dbReference type="ARBA" id="ARBA00022723"/>
    </source>
</evidence>
<accession>A0ABN7W664</accession>
<keyword evidence="5" id="KW-0539">Nucleus</keyword>
<evidence type="ECO:0000313" key="8">
    <source>
        <dbReference type="Proteomes" id="UP000789901"/>
    </source>
</evidence>
<keyword evidence="4" id="KW-0862">Zinc</keyword>
<organism evidence="7 8">
    <name type="scientific">Gigaspora margarita</name>
    <dbReference type="NCBI Taxonomy" id="4874"/>
    <lineage>
        <taxon>Eukaryota</taxon>
        <taxon>Fungi</taxon>
        <taxon>Fungi incertae sedis</taxon>
        <taxon>Mucoromycota</taxon>
        <taxon>Glomeromycotina</taxon>
        <taxon>Glomeromycetes</taxon>
        <taxon>Diversisporales</taxon>
        <taxon>Gigasporaceae</taxon>
        <taxon>Gigaspora</taxon>
    </lineage>
</organism>
<reference evidence="7 8" key="1">
    <citation type="submission" date="2021-06" db="EMBL/GenBank/DDBJ databases">
        <authorList>
            <person name="Kallberg Y."/>
            <person name="Tangrot J."/>
            <person name="Rosling A."/>
        </authorList>
    </citation>
    <scope>NUCLEOTIDE SEQUENCE [LARGE SCALE GENOMIC DNA]</scope>
    <source>
        <strain evidence="7 8">120-4 pot B 10/14</strain>
    </source>
</reference>
<name>A0ABN7W664_GIGMA</name>
<dbReference type="SUPFAM" id="SSF53098">
    <property type="entry name" value="Ribonuclease H-like"/>
    <property type="match status" value="1"/>
</dbReference>
<dbReference type="PANTHER" id="PTHR46481">
    <property type="entry name" value="ZINC FINGER BED DOMAIN-CONTAINING PROTEIN 4"/>
    <property type="match status" value="1"/>
</dbReference>
<dbReference type="Proteomes" id="UP000789901">
    <property type="component" value="Unassembled WGS sequence"/>
</dbReference>